<sequence length="263" mass="28322">MLPAPQGAWGRVCLQQLGYTDRWMIQVAMSQLYSPPGPGENVIKSGASEPQPEPVPVNSLPGFGGPPAKSEAMREDQLGTNQMAGGAFVFENEWIPRLCTRPGPWQLSRQSLIGVDGARCTALVDSQSESELHSDQAGAYGPGGGGFTRWVIQYINRIQDAPSLLHGPATRRIIIWEMLGKAPYSVHPSPSTAAVAEGFLGGGKAGTAPEALQTPDPQNEHPSTSSRNRQSPRDSRPKPLPLAWVPRWRWGLFVLVLLDTAGS</sequence>
<accession>A0A9W9LNG0</accession>
<dbReference type="GeneID" id="81424799"/>
<organism evidence="2 3">
    <name type="scientific">Penicillium canariense</name>
    <dbReference type="NCBI Taxonomy" id="189055"/>
    <lineage>
        <taxon>Eukaryota</taxon>
        <taxon>Fungi</taxon>
        <taxon>Dikarya</taxon>
        <taxon>Ascomycota</taxon>
        <taxon>Pezizomycotina</taxon>
        <taxon>Eurotiomycetes</taxon>
        <taxon>Eurotiomycetidae</taxon>
        <taxon>Eurotiales</taxon>
        <taxon>Aspergillaceae</taxon>
        <taxon>Penicillium</taxon>
    </lineage>
</organism>
<dbReference type="RefSeq" id="XP_056544365.1">
    <property type="nucleotide sequence ID" value="XM_056685623.1"/>
</dbReference>
<proteinExistence type="predicted"/>
<name>A0A9W9LNG0_9EURO</name>
<dbReference type="Proteomes" id="UP001149163">
    <property type="component" value="Unassembled WGS sequence"/>
</dbReference>
<feature type="compositionally biased region" description="Polar residues" evidence="1">
    <location>
        <begin position="215"/>
        <end position="229"/>
    </location>
</feature>
<evidence type="ECO:0000313" key="3">
    <source>
        <dbReference type="Proteomes" id="UP001149163"/>
    </source>
</evidence>
<evidence type="ECO:0000256" key="1">
    <source>
        <dbReference type="SAM" id="MobiDB-lite"/>
    </source>
</evidence>
<comment type="caution">
    <text evidence="2">The sequence shown here is derived from an EMBL/GenBank/DDBJ whole genome shotgun (WGS) entry which is preliminary data.</text>
</comment>
<protein>
    <submittedName>
        <fullName evidence="2">Uncharacterized protein</fullName>
    </submittedName>
</protein>
<feature type="region of interest" description="Disordered" evidence="1">
    <location>
        <begin position="195"/>
        <end position="238"/>
    </location>
</feature>
<reference evidence="2" key="2">
    <citation type="journal article" date="2023" name="IMA Fungus">
        <title>Comparative genomic study of the Penicillium genus elucidates a diverse pangenome and 15 lateral gene transfer events.</title>
        <authorList>
            <person name="Petersen C."/>
            <person name="Sorensen T."/>
            <person name="Nielsen M.R."/>
            <person name="Sondergaard T.E."/>
            <person name="Sorensen J.L."/>
            <person name="Fitzpatrick D.A."/>
            <person name="Frisvad J.C."/>
            <person name="Nielsen K.L."/>
        </authorList>
    </citation>
    <scope>NUCLEOTIDE SEQUENCE</scope>
    <source>
        <strain evidence="2">IBT 26290</strain>
    </source>
</reference>
<dbReference type="AlphaFoldDB" id="A0A9W9LNG0"/>
<reference evidence="2" key="1">
    <citation type="submission" date="2022-11" db="EMBL/GenBank/DDBJ databases">
        <authorList>
            <person name="Petersen C."/>
        </authorList>
    </citation>
    <scope>NUCLEOTIDE SEQUENCE</scope>
    <source>
        <strain evidence="2">IBT 26290</strain>
    </source>
</reference>
<evidence type="ECO:0000313" key="2">
    <source>
        <dbReference type="EMBL" id="KAJ5167904.1"/>
    </source>
</evidence>
<dbReference type="EMBL" id="JAPQKN010000002">
    <property type="protein sequence ID" value="KAJ5167904.1"/>
    <property type="molecule type" value="Genomic_DNA"/>
</dbReference>
<gene>
    <name evidence="2" type="ORF">N7482_003498</name>
</gene>
<keyword evidence="3" id="KW-1185">Reference proteome</keyword>